<evidence type="ECO:0000313" key="3">
    <source>
        <dbReference type="EMBL" id="CAD7282191.1"/>
    </source>
</evidence>
<sequence length="591" mass="64983">PAFSLQLSLSNAEIPAEEIMKFALIRNLRELEIANDPKVRFLDFSTSILPLLRMKGHQLESLTLSHFPDICVQAIGTCCPNLRKFSVTHVDAFACSSVANDNSPENEAMISSGVVAINGSSSDAAAENTADEGHNGDEISEPANGIESTPSHPMFGKLEDFEMICQFYGIVPRAEHLLTCLVKAEDLKRMTFKACTSADDRFFSKLLRVNPLKKLQKISLDFCPVTTKTVLKFLRMENDLHFMTVCDTGGIDLKSYRDITIEANSMNLDLYIEWNNVNRDTDRNSDVNGTSTHQRPRRTLNPTSKAVPSAANNDAHQPHHTHASQSAAAAARGTSTTVGSSVPVNKQSPLRIASASLTMTGVKPGTFSRIFQQFFLDSLAMLCLLFLAASCLFITSFTIMDHFSSGDQVTWVGWTFLVLACVTGSTGILLICVVNAPSNMTCLNMEDHSKSRAHHRRRSQLSQQMSPASRGADQKRQSHVHHHHQQHHQHQFRRHRSSHRDPGSVPSGHNNVASETGNRKNSDGVAAAGGSSSRGRTSRGPESKDAVHAIHFAEAFRRVRVSQILKKGESWFVSASGKSTKTTMRTGSSFR</sequence>
<gene>
    <name evidence="3" type="ORF">NMOB1V02_LOCUS9820</name>
</gene>
<keyword evidence="2" id="KW-0472">Membrane</keyword>
<evidence type="ECO:0000256" key="2">
    <source>
        <dbReference type="SAM" id="Phobius"/>
    </source>
</evidence>
<proteinExistence type="predicted"/>
<feature type="compositionally biased region" description="Basic residues" evidence="1">
    <location>
        <begin position="477"/>
        <end position="498"/>
    </location>
</feature>
<dbReference type="Proteomes" id="UP000678499">
    <property type="component" value="Unassembled WGS sequence"/>
</dbReference>
<feature type="compositionally biased region" description="Polar residues" evidence="1">
    <location>
        <begin position="507"/>
        <end position="516"/>
    </location>
</feature>
<dbReference type="EMBL" id="OA885611">
    <property type="protein sequence ID" value="CAD7282191.1"/>
    <property type="molecule type" value="Genomic_DNA"/>
</dbReference>
<organism evidence="3">
    <name type="scientific">Notodromas monacha</name>
    <dbReference type="NCBI Taxonomy" id="399045"/>
    <lineage>
        <taxon>Eukaryota</taxon>
        <taxon>Metazoa</taxon>
        <taxon>Ecdysozoa</taxon>
        <taxon>Arthropoda</taxon>
        <taxon>Crustacea</taxon>
        <taxon>Oligostraca</taxon>
        <taxon>Ostracoda</taxon>
        <taxon>Podocopa</taxon>
        <taxon>Podocopida</taxon>
        <taxon>Cypridocopina</taxon>
        <taxon>Cypridoidea</taxon>
        <taxon>Cyprididae</taxon>
        <taxon>Notodromas</taxon>
    </lineage>
</organism>
<feature type="region of interest" description="Disordered" evidence="1">
    <location>
        <begin position="281"/>
        <end position="330"/>
    </location>
</feature>
<name>A0A7R9BV70_9CRUS</name>
<feature type="compositionally biased region" description="Low complexity" evidence="1">
    <location>
        <begin position="523"/>
        <end position="538"/>
    </location>
</feature>
<feature type="compositionally biased region" description="Polar residues" evidence="1">
    <location>
        <begin position="300"/>
        <end position="314"/>
    </location>
</feature>
<reference evidence="3" key="1">
    <citation type="submission" date="2020-11" db="EMBL/GenBank/DDBJ databases">
        <authorList>
            <person name="Tran Van P."/>
        </authorList>
    </citation>
    <scope>NUCLEOTIDE SEQUENCE</scope>
</reference>
<dbReference type="SUPFAM" id="SSF52047">
    <property type="entry name" value="RNI-like"/>
    <property type="match status" value="1"/>
</dbReference>
<dbReference type="AlphaFoldDB" id="A0A7R9BV70"/>
<evidence type="ECO:0000256" key="1">
    <source>
        <dbReference type="SAM" id="MobiDB-lite"/>
    </source>
</evidence>
<evidence type="ECO:0000313" key="4">
    <source>
        <dbReference type="Proteomes" id="UP000678499"/>
    </source>
</evidence>
<feature type="transmembrane region" description="Helical" evidence="2">
    <location>
        <begin position="379"/>
        <end position="399"/>
    </location>
</feature>
<dbReference type="Gene3D" id="3.80.10.10">
    <property type="entry name" value="Ribonuclease Inhibitor"/>
    <property type="match status" value="1"/>
</dbReference>
<feature type="transmembrane region" description="Helical" evidence="2">
    <location>
        <begin position="411"/>
        <end position="436"/>
    </location>
</feature>
<keyword evidence="2" id="KW-0812">Transmembrane</keyword>
<feature type="non-terminal residue" evidence="3">
    <location>
        <position position="1"/>
    </location>
</feature>
<protein>
    <submittedName>
        <fullName evidence="3">Uncharacterized protein</fullName>
    </submittedName>
</protein>
<feature type="region of interest" description="Disordered" evidence="1">
    <location>
        <begin position="448"/>
        <end position="544"/>
    </location>
</feature>
<keyword evidence="2" id="KW-1133">Transmembrane helix</keyword>
<feature type="region of interest" description="Disordered" evidence="1">
    <location>
        <begin position="125"/>
        <end position="151"/>
    </location>
</feature>
<dbReference type="EMBL" id="CAJPEX010003574">
    <property type="protein sequence ID" value="CAG0922343.1"/>
    <property type="molecule type" value="Genomic_DNA"/>
</dbReference>
<dbReference type="InterPro" id="IPR032675">
    <property type="entry name" value="LRR_dom_sf"/>
</dbReference>
<accession>A0A7R9BV70</accession>
<keyword evidence="4" id="KW-1185">Reference proteome</keyword>